<feature type="region of interest" description="Disordered" evidence="1">
    <location>
        <begin position="1"/>
        <end position="20"/>
    </location>
</feature>
<sequence>MDSSGPDVPASKSSLKTTSSHDDKHFLSCIYDMLKEPARFIFTHLPDDGHWQLLARQVAREEYAGLLVVREAFFDLHLRLKSCYKSMIYNTNHEFCMSLIYPEDGCLRFKCELQVDDNSITAKRLRTYQFLENVLSKNSVNVRLRFPSKGHFVLNVFAMEEDKRWRNLLTTRIINEAEDTKEANPENPRDEWGPDVDV</sequence>
<comment type="caution">
    <text evidence="3">The sequence shown here is derived from an EMBL/GenBank/DDBJ whole genome shotgun (WGS) entry which is preliminary data.</text>
</comment>
<keyword evidence="4" id="KW-1185">Reference proteome</keyword>
<reference evidence="3" key="2">
    <citation type="submission" date="2020-11" db="EMBL/GenBank/DDBJ databases">
        <authorList>
            <person name="McCartney M.A."/>
            <person name="Auch B."/>
            <person name="Kono T."/>
            <person name="Mallez S."/>
            <person name="Becker A."/>
            <person name="Gohl D.M."/>
            <person name="Silverstein K.A.T."/>
            <person name="Koren S."/>
            <person name="Bechman K.B."/>
            <person name="Herman A."/>
            <person name="Abrahante J.E."/>
            <person name="Garbe J."/>
        </authorList>
    </citation>
    <scope>NUCLEOTIDE SEQUENCE</scope>
    <source>
        <strain evidence="3">Duluth1</strain>
        <tissue evidence="3">Whole animal</tissue>
    </source>
</reference>
<dbReference type="AlphaFoldDB" id="A0A9D4ERN5"/>
<evidence type="ECO:0000313" key="3">
    <source>
        <dbReference type="EMBL" id="KAH3784561.1"/>
    </source>
</evidence>
<reference evidence="3" key="1">
    <citation type="journal article" date="2019" name="bioRxiv">
        <title>The Genome of the Zebra Mussel, Dreissena polymorpha: A Resource for Invasive Species Research.</title>
        <authorList>
            <person name="McCartney M.A."/>
            <person name="Auch B."/>
            <person name="Kono T."/>
            <person name="Mallez S."/>
            <person name="Zhang Y."/>
            <person name="Obille A."/>
            <person name="Becker A."/>
            <person name="Abrahante J.E."/>
            <person name="Garbe J."/>
            <person name="Badalamenti J.P."/>
            <person name="Herman A."/>
            <person name="Mangelson H."/>
            <person name="Liachko I."/>
            <person name="Sullivan S."/>
            <person name="Sone E.D."/>
            <person name="Koren S."/>
            <person name="Silverstein K.A.T."/>
            <person name="Beckman K.B."/>
            <person name="Gohl D.M."/>
        </authorList>
    </citation>
    <scope>NUCLEOTIDE SEQUENCE</scope>
    <source>
        <strain evidence="3">Duluth1</strain>
        <tissue evidence="3">Whole animal</tissue>
    </source>
</reference>
<organism evidence="3 4">
    <name type="scientific">Dreissena polymorpha</name>
    <name type="common">Zebra mussel</name>
    <name type="synonym">Mytilus polymorpha</name>
    <dbReference type="NCBI Taxonomy" id="45954"/>
    <lineage>
        <taxon>Eukaryota</taxon>
        <taxon>Metazoa</taxon>
        <taxon>Spiralia</taxon>
        <taxon>Lophotrochozoa</taxon>
        <taxon>Mollusca</taxon>
        <taxon>Bivalvia</taxon>
        <taxon>Autobranchia</taxon>
        <taxon>Heteroconchia</taxon>
        <taxon>Euheterodonta</taxon>
        <taxon>Imparidentia</taxon>
        <taxon>Neoheterodontei</taxon>
        <taxon>Myida</taxon>
        <taxon>Dreissenoidea</taxon>
        <taxon>Dreissenidae</taxon>
        <taxon>Dreissena</taxon>
    </lineage>
</organism>
<feature type="domain" description="KY-like immunoglobulin-like" evidence="2">
    <location>
        <begin position="61"/>
        <end position="176"/>
    </location>
</feature>
<evidence type="ECO:0000313" key="4">
    <source>
        <dbReference type="Proteomes" id="UP000828390"/>
    </source>
</evidence>
<dbReference type="InterPro" id="IPR053041">
    <property type="entry name" value="Transglut-like_Superfamily_Mod"/>
</dbReference>
<proteinExistence type="predicted"/>
<name>A0A9D4ERN5_DREPO</name>
<accession>A0A9D4ERN5</accession>
<dbReference type="Pfam" id="PF23265">
    <property type="entry name" value="Ig-like_KY"/>
    <property type="match status" value="1"/>
</dbReference>
<dbReference type="EMBL" id="JAIWYP010000008">
    <property type="protein sequence ID" value="KAH3784561.1"/>
    <property type="molecule type" value="Genomic_DNA"/>
</dbReference>
<feature type="compositionally biased region" description="Basic and acidic residues" evidence="1">
    <location>
        <begin position="178"/>
        <end position="192"/>
    </location>
</feature>
<gene>
    <name evidence="3" type="ORF">DPMN_162519</name>
</gene>
<dbReference type="PANTHER" id="PTHR47020:SF1">
    <property type="entry name" value="HILLARIN"/>
    <property type="match status" value="1"/>
</dbReference>
<feature type="region of interest" description="Disordered" evidence="1">
    <location>
        <begin position="177"/>
        <end position="198"/>
    </location>
</feature>
<protein>
    <recommendedName>
        <fullName evidence="2">KY-like immunoglobulin-like domain-containing protein</fullName>
    </recommendedName>
</protein>
<dbReference type="PANTHER" id="PTHR47020">
    <property type="entry name" value="HILLARIN"/>
    <property type="match status" value="1"/>
</dbReference>
<dbReference type="InterPro" id="IPR056564">
    <property type="entry name" value="Ig-like_KY"/>
</dbReference>
<evidence type="ECO:0000259" key="2">
    <source>
        <dbReference type="Pfam" id="PF23265"/>
    </source>
</evidence>
<evidence type="ECO:0000256" key="1">
    <source>
        <dbReference type="SAM" id="MobiDB-lite"/>
    </source>
</evidence>
<dbReference type="Proteomes" id="UP000828390">
    <property type="component" value="Unassembled WGS sequence"/>
</dbReference>